<dbReference type="EMBL" id="AONG01000019">
    <property type="protein sequence ID" value="KIQ67868.1"/>
    <property type="molecule type" value="Genomic_DNA"/>
</dbReference>
<organism evidence="5 6">
    <name type="scientific">Wenxinia marina DSM 24838</name>
    <dbReference type="NCBI Taxonomy" id="1123501"/>
    <lineage>
        <taxon>Bacteria</taxon>
        <taxon>Pseudomonadati</taxon>
        <taxon>Pseudomonadota</taxon>
        <taxon>Alphaproteobacteria</taxon>
        <taxon>Rhodobacterales</taxon>
        <taxon>Roseobacteraceae</taxon>
        <taxon>Wenxinia</taxon>
    </lineage>
</organism>
<evidence type="ECO:0000256" key="3">
    <source>
        <dbReference type="SAM" id="SignalP"/>
    </source>
</evidence>
<accession>A0A0D0QA35</accession>
<name>A0A0D0QA35_9RHOB</name>
<dbReference type="GO" id="GO:0019867">
    <property type="term" value="C:outer membrane"/>
    <property type="evidence" value="ECO:0007669"/>
    <property type="project" value="InterPro"/>
</dbReference>
<feature type="signal peptide" evidence="3">
    <location>
        <begin position="1"/>
        <end position="30"/>
    </location>
</feature>
<dbReference type="Proteomes" id="UP000035100">
    <property type="component" value="Unassembled WGS sequence"/>
</dbReference>
<dbReference type="eggNOG" id="COG2913">
    <property type="taxonomic scope" value="Bacteria"/>
</dbReference>
<dbReference type="PROSITE" id="PS51257">
    <property type="entry name" value="PROKAR_LIPOPROTEIN"/>
    <property type="match status" value="1"/>
</dbReference>
<dbReference type="Gene3D" id="3.30.1450.10">
    <property type="match status" value="1"/>
</dbReference>
<evidence type="ECO:0000259" key="4">
    <source>
        <dbReference type="Pfam" id="PF04355"/>
    </source>
</evidence>
<dbReference type="PATRIC" id="fig|1123501.6.peg.3725"/>
<dbReference type="InterPro" id="IPR037873">
    <property type="entry name" value="BamE-like"/>
</dbReference>
<dbReference type="AlphaFoldDB" id="A0A0D0QA35"/>
<evidence type="ECO:0000313" key="5">
    <source>
        <dbReference type="EMBL" id="KIQ67868.1"/>
    </source>
</evidence>
<comment type="caution">
    <text evidence="5">The sequence shown here is derived from an EMBL/GenBank/DDBJ whole genome shotgun (WGS) entry which is preliminary data.</text>
</comment>
<protein>
    <submittedName>
        <fullName evidence="5">Beta-barrel assembly machine subunit BamE</fullName>
    </submittedName>
</protein>
<dbReference type="STRING" id="1123501.Wenmar_03598"/>
<keyword evidence="1 3" id="KW-0732">Signal</keyword>
<dbReference type="OrthoDB" id="7203955at2"/>
<sequence>MRNGRIGRTLRRAGLAVALAAGLAACTAQIRYHGYMPLPEDLAALQVGIDTRETVAEAVGTPTTGGVLNEGGYYYVRSQFRHFAFYEPQEIDRQVLAITFTPAGVVRNIERFGLEQGRVVVLDRRVTDDNVPDRTFIQQLLRNFGNFDAATIMGDNGLP</sequence>
<evidence type="ECO:0000256" key="1">
    <source>
        <dbReference type="ARBA" id="ARBA00022729"/>
    </source>
</evidence>
<evidence type="ECO:0000313" key="6">
    <source>
        <dbReference type="Proteomes" id="UP000035100"/>
    </source>
</evidence>
<keyword evidence="2" id="KW-0472">Membrane</keyword>
<keyword evidence="6" id="KW-1185">Reference proteome</keyword>
<dbReference type="Pfam" id="PF04355">
    <property type="entry name" value="BamE"/>
    <property type="match status" value="1"/>
</dbReference>
<gene>
    <name evidence="5" type="ORF">Wenmar_03598</name>
</gene>
<feature type="chain" id="PRO_5002230437" evidence="3">
    <location>
        <begin position="31"/>
        <end position="159"/>
    </location>
</feature>
<reference evidence="5 6" key="1">
    <citation type="submission" date="2013-01" db="EMBL/GenBank/DDBJ databases">
        <authorList>
            <person name="Fiebig A."/>
            <person name="Goeker M."/>
            <person name="Klenk H.-P.P."/>
        </authorList>
    </citation>
    <scope>NUCLEOTIDE SEQUENCE [LARGE SCALE GENOMIC DNA]</scope>
    <source>
        <strain evidence="5 6">DSM 24838</strain>
    </source>
</reference>
<feature type="domain" description="Outer membrane protein assembly factor BamE" evidence="4">
    <location>
        <begin position="34"/>
        <end position="109"/>
    </location>
</feature>
<proteinExistence type="predicted"/>
<evidence type="ECO:0000256" key="2">
    <source>
        <dbReference type="ARBA" id="ARBA00023136"/>
    </source>
</evidence>
<dbReference type="RefSeq" id="WP_018302086.1">
    <property type="nucleotide sequence ID" value="NZ_KB902281.1"/>
</dbReference>
<dbReference type="InterPro" id="IPR007450">
    <property type="entry name" value="BamE_dom"/>
</dbReference>